<evidence type="ECO:0000256" key="2">
    <source>
        <dbReference type="SAM" id="MobiDB-lite"/>
    </source>
</evidence>
<dbReference type="GO" id="GO:0005680">
    <property type="term" value="C:anaphase-promoting complex"/>
    <property type="evidence" value="ECO:0007669"/>
    <property type="project" value="InterPro"/>
</dbReference>
<evidence type="ECO:0000313" key="3">
    <source>
        <dbReference type="EMBL" id="PXF46623.1"/>
    </source>
</evidence>
<dbReference type="EMBL" id="NBIV01000035">
    <property type="protein sequence ID" value="PXF46623.1"/>
    <property type="molecule type" value="Genomic_DNA"/>
</dbReference>
<comment type="caution">
    <text evidence="3">The sequence shown here is derived from an EMBL/GenBank/DDBJ whole genome shotgun (WGS) entry which is preliminary data.</text>
</comment>
<feature type="region of interest" description="Disordered" evidence="2">
    <location>
        <begin position="28"/>
        <end position="49"/>
    </location>
</feature>
<dbReference type="Proteomes" id="UP000247409">
    <property type="component" value="Unassembled WGS sequence"/>
</dbReference>
<sequence>MLRRKPTLIEVDQADIDELDQLRNQAREKFEQETQGKGSRAETLTELSARENAVQGMSLRDRLGFVLGNTKEEK</sequence>
<organism evidence="3 4">
    <name type="scientific">Gracilariopsis chorda</name>
    <dbReference type="NCBI Taxonomy" id="448386"/>
    <lineage>
        <taxon>Eukaryota</taxon>
        <taxon>Rhodophyta</taxon>
        <taxon>Florideophyceae</taxon>
        <taxon>Rhodymeniophycidae</taxon>
        <taxon>Gracilariales</taxon>
        <taxon>Gracilariaceae</taxon>
        <taxon>Gracilariopsis</taxon>
    </lineage>
</organism>
<protein>
    <submittedName>
        <fullName evidence="3">Uncharacterized protein</fullName>
    </submittedName>
</protein>
<evidence type="ECO:0000256" key="1">
    <source>
        <dbReference type="ARBA" id="ARBA00022786"/>
    </source>
</evidence>
<dbReference type="OrthoDB" id="10545541at2759"/>
<gene>
    <name evidence="3" type="ORF">BWQ96_03612</name>
</gene>
<name>A0A2V3IX38_9FLOR</name>
<dbReference type="InterPro" id="IPR018860">
    <property type="entry name" value="APC_suCDC26"/>
</dbReference>
<dbReference type="AlphaFoldDB" id="A0A2V3IX38"/>
<keyword evidence="1" id="KW-0833">Ubl conjugation pathway</keyword>
<keyword evidence="4" id="KW-1185">Reference proteome</keyword>
<reference evidence="3 4" key="1">
    <citation type="journal article" date="2018" name="Mol. Biol. Evol.">
        <title>Analysis of the draft genome of the red seaweed Gracilariopsis chorda provides insights into genome size evolution in Rhodophyta.</title>
        <authorList>
            <person name="Lee J."/>
            <person name="Yang E.C."/>
            <person name="Graf L."/>
            <person name="Yang J.H."/>
            <person name="Qiu H."/>
            <person name="Zel Zion U."/>
            <person name="Chan C.X."/>
            <person name="Stephens T.G."/>
            <person name="Weber A.P.M."/>
            <person name="Boo G.H."/>
            <person name="Boo S.M."/>
            <person name="Kim K.M."/>
            <person name="Shin Y."/>
            <person name="Jung M."/>
            <person name="Lee S.J."/>
            <person name="Yim H.S."/>
            <person name="Lee J.H."/>
            <person name="Bhattacharya D."/>
            <person name="Yoon H.S."/>
        </authorList>
    </citation>
    <scope>NUCLEOTIDE SEQUENCE [LARGE SCALE GENOMIC DNA]</scope>
    <source>
        <strain evidence="3 4">SKKU-2015</strain>
        <tissue evidence="3">Whole body</tissue>
    </source>
</reference>
<dbReference type="GO" id="GO:0031145">
    <property type="term" value="P:anaphase-promoting complex-dependent catabolic process"/>
    <property type="evidence" value="ECO:0007669"/>
    <property type="project" value="InterPro"/>
</dbReference>
<accession>A0A2V3IX38</accession>
<proteinExistence type="predicted"/>
<dbReference type="Pfam" id="PF10471">
    <property type="entry name" value="ANAPC_CDC26"/>
    <property type="match status" value="1"/>
</dbReference>
<evidence type="ECO:0000313" key="4">
    <source>
        <dbReference type="Proteomes" id="UP000247409"/>
    </source>
</evidence>